<feature type="transmembrane region" description="Helical" evidence="1">
    <location>
        <begin position="107"/>
        <end position="133"/>
    </location>
</feature>
<name>A0A494XMB6_9BURK</name>
<gene>
    <name evidence="2" type="ORF">D7S86_18005</name>
</gene>
<keyword evidence="1" id="KW-0812">Transmembrane</keyword>
<organism evidence="2 3">
    <name type="scientific">Pararobbsia silviterrae</name>
    <dbReference type="NCBI Taxonomy" id="1792498"/>
    <lineage>
        <taxon>Bacteria</taxon>
        <taxon>Pseudomonadati</taxon>
        <taxon>Pseudomonadota</taxon>
        <taxon>Betaproteobacteria</taxon>
        <taxon>Burkholderiales</taxon>
        <taxon>Burkholderiaceae</taxon>
        <taxon>Pararobbsia</taxon>
    </lineage>
</organism>
<feature type="transmembrane region" description="Helical" evidence="1">
    <location>
        <begin position="140"/>
        <end position="170"/>
    </location>
</feature>
<proteinExistence type="predicted"/>
<dbReference type="Proteomes" id="UP000270342">
    <property type="component" value="Unassembled WGS sequence"/>
</dbReference>
<sequence length="279" mass="31138">MEHDVFQEHPRKLSIYPTVKASFLYVWQQRRSFAMPLIVLCLFQILALLLLPRLSVYGLGRANVCAFVPLWLLEVAFLVGLQRKLHRHAAGNDERMFVFDRTWRHSLLAVAKVFLCASVIPSAIAGIVILLSVMIFHPRYVIAITIVLLAASVIVSIVLLMKLVLALPAAALDRSNYLSLSWNAMRGNAWRVWFAMVLTYGPFLVVGSLLSWQRLASFFHPAALATTPLNATYWLSWIGGTTIETIGTITTNVMLCMTYGSLIGDVRSGKDVDDHPLGI</sequence>
<evidence type="ECO:0000256" key="1">
    <source>
        <dbReference type="SAM" id="Phobius"/>
    </source>
</evidence>
<dbReference type="AlphaFoldDB" id="A0A494XMB6"/>
<keyword evidence="1" id="KW-1133">Transmembrane helix</keyword>
<dbReference type="RefSeq" id="WP_121088248.1">
    <property type="nucleotide sequence ID" value="NZ_RBZU01000008.1"/>
</dbReference>
<protein>
    <submittedName>
        <fullName evidence="2">Uncharacterized protein</fullName>
    </submittedName>
</protein>
<dbReference type="EMBL" id="RBZU01000008">
    <property type="protein sequence ID" value="RKP51845.1"/>
    <property type="molecule type" value="Genomic_DNA"/>
</dbReference>
<keyword evidence="1" id="KW-0472">Membrane</keyword>
<comment type="caution">
    <text evidence="2">The sequence shown here is derived from an EMBL/GenBank/DDBJ whole genome shotgun (WGS) entry which is preliminary data.</text>
</comment>
<evidence type="ECO:0000313" key="2">
    <source>
        <dbReference type="EMBL" id="RKP51845.1"/>
    </source>
</evidence>
<evidence type="ECO:0000313" key="3">
    <source>
        <dbReference type="Proteomes" id="UP000270342"/>
    </source>
</evidence>
<reference evidence="2 3" key="1">
    <citation type="submission" date="2018-10" db="EMBL/GenBank/DDBJ databases">
        <title>Robbsia sp. DHC34, isolated from soil.</title>
        <authorList>
            <person name="Gao Z.-H."/>
            <person name="Qiu L.-H."/>
        </authorList>
    </citation>
    <scope>NUCLEOTIDE SEQUENCE [LARGE SCALE GENOMIC DNA]</scope>
    <source>
        <strain evidence="2 3">DHC34</strain>
    </source>
</reference>
<keyword evidence="3" id="KW-1185">Reference proteome</keyword>
<feature type="transmembrane region" description="Helical" evidence="1">
    <location>
        <begin position="190"/>
        <end position="210"/>
    </location>
</feature>
<accession>A0A494XMB6</accession>
<feature type="transmembrane region" description="Helical" evidence="1">
    <location>
        <begin position="63"/>
        <end position="81"/>
    </location>
</feature>
<feature type="transmembrane region" description="Helical" evidence="1">
    <location>
        <begin position="33"/>
        <end position="51"/>
    </location>
</feature>